<gene>
    <name evidence="2" type="ORF">GCM10025759_07280</name>
</gene>
<organism evidence="2 3">
    <name type="scientific">Lysobacter panacisoli</name>
    <dbReference type="NCBI Taxonomy" id="1255263"/>
    <lineage>
        <taxon>Bacteria</taxon>
        <taxon>Pseudomonadati</taxon>
        <taxon>Pseudomonadota</taxon>
        <taxon>Gammaproteobacteria</taxon>
        <taxon>Lysobacterales</taxon>
        <taxon>Lysobacteraceae</taxon>
        <taxon>Lysobacter</taxon>
    </lineage>
</organism>
<evidence type="ECO:0000313" key="2">
    <source>
        <dbReference type="EMBL" id="GAA5069944.1"/>
    </source>
</evidence>
<sequence length="140" mass="15045">MRDHRAGRALLFALAMAGAAAAVAQDLRPESLQQYGGTYSPACGDAFAPQVHIAAQGLEIVLGTRKQRTPVRMDSYTSFGGAPTSPVPEGYRVEFIGDDFSLYVFEDPKGLYVPLQDYVPAAEKVVGAAAMKSRFGRCDK</sequence>
<feature type="chain" id="PRO_5047517659" description="DUF3298 domain-containing protein" evidence="1">
    <location>
        <begin position="25"/>
        <end position="140"/>
    </location>
</feature>
<keyword evidence="1" id="KW-0732">Signal</keyword>
<reference evidence="3" key="1">
    <citation type="journal article" date="2019" name="Int. J. Syst. Evol. Microbiol.">
        <title>The Global Catalogue of Microorganisms (GCM) 10K type strain sequencing project: providing services to taxonomists for standard genome sequencing and annotation.</title>
        <authorList>
            <consortium name="The Broad Institute Genomics Platform"/>
            <consortium name="The Broad Institute Genome Sequencing Center for Infectious Disease"/>
            <person name="Wu L."/>
            <person name="Ma J."/>
        </authorList>
    </citation>
    <scope>NUCLEOTIDE SEQUENCE [LARGE SCALE GENOMIC DNA]</scope>
    <source>
        <strain evidence="3">JCM 19212</strain>
    </source>
</reference>
<dbReference type="RefSeq" id="WP_158982762.1">
    <property type="nucleotide sequence ID" value="NZ_BAABKY010000001.1"/>
</dbReference>
<dbReference type="EMBL" id="BAABKY010000001">
    <property type="protein sequence ID" value="GAA5069944.1"/>
    <property type="molecule type" value="Genomic_DNA"/>
</dbReference>
<keyword evidence="3" id="KW-1185">Reference proteome</keyword>
<comment type="caution">
    <text evidence="2">The sequence shown here is derived from an EMBL/GenBank/DDBJ whole genome shotgun (WGS) entry which is preliminary data.</text>
</comment>
<proteinExistence type="predicted"/>
<protein>
    <recommendedName>
        <fullName evidence="4">DUF3298 domain-containing protein</fullName>
    </recommendedName>
</protein>
<feature type="signal peptide" evidence="1">
    <location>
        <begin position="1"/>
        <end position="24"/>
    </location>
</feature>
<accession>A0ABP9L685</accession>
<dbReference type="Proteomes" id="UP001501083">
    <property type="component" value="Unassembled WGS sequence"/>
</dbReference>
<evidence type="ECO:0000256" key="1">
    <source>
        <dbReference type="SAM" id="SignalP"/>
    </source>
</evidence>
<name>A0ABP9L685_9GAMM</name>
<evidence type="ECO:0000313" key="3">
    <source>
        <dbReference type="Proteomes" id="UP001501083"/>
    </source>
</evidence>
<evidence type="ECO:0008006" key="4">
    <source>
        <dbReference type="Google" id="ProtNLM"/>
    </source>
</evidence>